<dbReference type="SUPFAM" id="SSF53474">
    <property type="entry name" value="alpha/beta-Hydrolases"/>
    <property type="match status" value="1"/>
</dbReference>
<dbReference type="Proteomes" id="UP000198897">
    <property type="component" value="Unassembled WGS sequence"/>
</dbReference>
<dbReference type="InterPro" id="IPR029058">
    <property type="entry name" value="AB_hydrolase_fold"/>
</dbReference>
<dbReference type="InterPro" id="IPR022742">
    <property type="entry name" value="Hydrolase_4"/>
</dbReference>
<dbReference type="AlphaFoldDB" id="A0A1I2NL23"/>
<dbReference type="InterPro" id="IPR051044">
    <property type="entry name" value="MAG_DAG_Lipase"/>
</dbReference>
<evidence type="ECO:0000259" key="1">
    <source>
        <dbReference type="Pfam" id="PF12146"/>
    </source>
</evidence>
<gene>
    <name evidence="2" type="ORF">SAMN05216353_1199</name>
</gene>
<dbReference type="RefSeq" id="WP_089752147.1">
    <property type="nucleotide sequence ID" value="NZ_FOOG01000019.1"/>
</dbReference>
<evidence type="ECO:0000313" key="2">
    <source>
        <dbReference type="EMBL" id="SFG02387.1"/>
    </source>
</evidence>
<dbReference type="Gene3D" id="3.40.50.1820">
    <property type="entry name" value="alpha/beta hydrolase"/>
    <property type="match status" value="1"/>
</dbReference>
<name>A0A1I2NL23_9BACI</name>
<protein>
    <submittedName>
        <fullName evidence="2">Lysophospholipase</fullName>
    </submittedName>
</protein>
<dbReference type="PANTHER" id="PTHR11614">
    <property type="entry name" value="PHOSPHOLIPASE-RELATED"/>
    <property type="match status" value="1"/>
</dbReference>
<reference evidence="3" key="1">
    <citation type="submission" date="2016-10" db="EMBL/GenBank/DDBJ databases">
        <authorList>
            <person name="Varghese N."/>
            <person name="Submissions S."/>
        </authorList>
    </citation>
    <scope>NUCLEOTIDE SEQUENCE [LARGE SCALE GENOMIC DNA]</scope>
    <source>
        <strain evidence="3">FP5</strain>
    </source>
</reference>
<keyword evidence="3" id="KW-1185">Reference proteome</keyword>
<organism evidence="2 3">
    <name type="scientific">Halobacillus alkaliphilus</name>
    <dbReference type="NCBI Taxonomy" id="396056"/>
    <lineage>
        <taxon>Bacteria</taxon>
        <taxon>Bacillati</taxon>
        <taxon>Bacillota</taxon>
        <taxon>Bacilli</taxon>
        <taxon>Bacillales</taxon>
        <taxon>Bacillaceae</taxon>
        <taxon>Halobacillus</taxon>
    </lineage>
</organism>
<dbReference type="PRINTS" id="PR00111">
    <property type="entry name" value="ABHYDROLASE"/>
</dbReference>
<proteinExistence type="predicted"/>
<accession>A0A1I2NL23</accession>
<evidence type="ECO:0000313" key="3">
    <source>
        <dbReference type="Proteomes" id="UP000198897"/>
    </source>
</evidence>
<sequence length="265" mass="30089">MKRLNSSQNLATIIIVHGAFEHAGRYHSLAESFQKGGFNVIYGDLPGQGLAEGKKGHIKNFETYIDTVRQWLQKADSSRPVFLLGHSMGGTVVMRVMQELKPTVNGVILSSPAAGILNGASKSLEAVTHVINKVWPSVLVKAPFKPEYVTRNPEVIAKDKQDSLIIEKVSIRWYKEFQKAIKKSFSEVEEFPDVPLLVMQAGEDHMVDPEKTKEWFHKVGCKEKTYKEWPGFYHEIFNEPEQEDVCNFALNFIHFQVKQADKEEL</sequence>
<dbReference type="EMBL" id="FOOG01000019">
    <property type="protein sequence ID" value="SFG02387.1"/>
    <property type="molecule type" value="Genomic_DNA"/>
</dbReference>
<dbReference type="OrthoDB" id="9806902at2"/>
<dbReference type="InterPro" id="IPR000073">
    <property type="entry name" value="AB_hydrolase_1"/>
</dbReference>
<dbReference type="Pfam" id="PF12146">
    <property type="entry name" value="Hydrolase_4"/>
    <property type="match status" value="1"/>
</dbReference>
<feature type="domain" description="Serine aminopeptidase S33" evidence="1">
    <location>
        <begin position="9"/>
        <end position="241"/>
    </location>
</feature>